<sequence>MNMGQDSRCGWFGATGGNQLRQYAGRIGINGYNAKWQIGVKNIGNGNVVAARAEGNANGNNGNQIRCYNCRGLRSENLMLIHARGTVQYDQEKGLLLSSDSVVECSIGRSQEIPTLTERVTDESLAKHKALELEIERLLRAVVSQDIMSIVQNPTSVVDSSTHQTEA</sequence>
<evidence type="ECO:0000313" key="1">
    <source>
        <dbReference type="EMBL" id="GJS60491.1"/>
    </source>
</evidence>
<proteinExistence type="predicted"/>
<keyword evidence="2" id="KW-1185">Reference proteome</keyword>
<reference evidence="1" key="1">
    <citation type="journal article" date="2022" name="Int. J. Mol. Sci.">
        <title>Draft Genome of Tanacetum Coccineum: Genomic Comparison of Closely Related Tanacetum-Family Plants.</title>
        <authorList>
            <person name="Yamashiro T."/>
            <person name="Shiraishi A."/>
            <person name="Nakayama K."/>
            <person name="Satake H."/>
        </authorList>
    </citation>
    <scope>NUCLEOTIDE SEQUENCE</scope>
</reference>
<reference evidence="1" key="2">
    <citation type="submission" date="2022-01" db="EMBL/GenBank/DDBJ databases">
        <authorList>
            <person name="Yamashiro T."/>
            <person name="Shiraishi A."/>
            <person name="Satake H."/>
            <person name="Nakayama K."/>
        </authorList>
    </citation>
    <scope>NUCLEOTIDE SEQUENCE</scope>
</reference>
<gene>
    <name evidence="1" type="ORF">Tco_0655275</name>
</gene>
<accession>A0ABQ4X5K1</accession>
<comment type="caution">
    <text evidence="1">The sequence shown here is derived from an EMBL/GenBank/DDBJ whole genome shotgun (WGS) entry which is preliminary data.</text>
</comment>
<dbReference type="Proteomes" id="UP001151760">
    <property type="component" value="Unassembled WGS sequence"/>
</dbReference>
<evidence type="ECO:0000313" key="2">
    <source>
        <dbReference type="Proteomes" id="UP001151760"/>
    </source>
</evidence>
<organism evidence="1 2">
    <name type="scientific">Tanacetum coccineum</name>
    <dbReference type="NCBI Taxonomy" id="301880"/>
    <lineage>
        <taxon>Eukaryota</taxon>
        <taxon>Viridiplantae</taxon>
        <taxon>Streptophyta</taxon>
        <taxon>Embryophyta</taxon>
        <taxon>Tracheophyta</taxon>
        <taxon>Spermatophyta</taxon>
        <taxon>Magnoliopsida</taxon>
        <taxon>eudicotyledons</taxon>
        <taxon>Gunneridae</taxon>
        <taxon>Pentapetalae</taxon>
        <taxon>asterids</taxon>
        <taxon>campanulids</taxon>
        <taxon>Asterales</taxon>
        <taxon>Asteraceae</taxon>
        <taxon>Asteroideae</taxon>
        <taxon>Anthemideae</taxon>
        <taxon>Anthemidinae</taxon>
        <taxon>Tanacetum</taxon>
    </lineage>
</organism>
<dbReference type="EMBL" id="BQNB010009223">
    <property type="protein sequence ID" value="GJS60491.1"/>
    <property type="molecule type" value="Genomic_DNA"/>
</dbReference>
<name>A0ABQ4X5K1_9ASTR</name>
<protein>
    <submittedName>
        <fullName evidence="1">Uncharacterized protein</fullName>
    </submittedName>
</protein>